<dbReference type="SUPFAM" id="SSF50249">
    <property type="entry name" value="Nucleic acid-binding proteins"/>
    <property type="match status" value="1"/>
</dbReference>
<comment type="similarity">
    <text evidence="1 7">Belongs to the RecO family.</text>
</comment>
<accession>A0A919AWH7</accession>
<evidence type="ECO:0000256" key="6">
    <source>
        <dbReference type="ARBA" id="ARBA00033409"/>
    </source>
</evidence>
<evidence type="ECO:0000313" key="10">
    <source>
        <dbReference type="Proteomes" id="UP000630923"/>
    </source>
</evidence>
<dbReference type="Pfam" id="PF11967">
    <property type="entry name" value="RecO_N"/>
    <property type="match status" value="1"/>
</dbReference>
<dbReference type="GO" id="GO:0043590">
    <property type="term" value="C:bacterial nucleoid"/>
    <property type="evidence" value="ECO:0007669"/>
    <property type="project" value="TreeGrafter"/>
</dbReference>
<evidence type="ECO:0000256" key="3">
    <source>
        <dbReference type="ARBA" id="ARBA00022763"/>
    </source>
</evidence>
<dbReference type="InterPro" id="IPR003717">
    <property type="entry name" value="RecO"/>
</dbReference>
<dbReference type="GO" id="GO:0006310">
    <property type="term" value="P:DNA recombination"/>
    <property type="evidence" value="ECO:0007669"/>
    <property type="project" value="UniProtKB-UniRule"/>
</dbReference>
<dbReference type="Gene3D" id="1.20.1440.120">
    <property type="entry name" value="Recombination protein O, C-terminal domain"/>
    <property type="match status" value="1"/>
</dbReference>
<feature type="domain" description="DNA replication/recombination mediator RecO N-terminal" evidence="8">
    <location>
        <begin position="1"/>
        <end position="71"/>
    </location>
</feature>
<dbReference type="RefSeq" id="WP_191253659.1">
    <property type="nucleotide sequence ID" value="NZ_BNCI01000002.1"/>
</dbReference>
<dbReference type="NCBIfam" id="TIGR00613">
    <property type="entry name" value="reco"/>
    <property type="match status" value="1"/>
</dbReference>
<dbReference type="SUPFAM" id="SSF57863">
    <property type="entry name" value="ArfGap/RecO-like zinc finger"/>
    <property type="match status" value="1"/>
</dbReference>
<dbReference type="EMBL" id="BNCI01000002">
    <property type="protein sequence ID" value="GHF29639.1"/>
    <property type="molecule type" value="Genomic_DNA"/>
</dbReference>
<name>A0A919AWH7_9PROT</name>
<keyword evidence="4 7" id="KW-0233">DNA recombination</keyword>
<proteinExistence type="inferred from homology"/>
<dbReference type="GO" id="GO:0006302">
    <property type="term" value="P:double-strand break repair"/>
    <property type="evidence" value="ECO:0007669"/>
    <property type="project" value="TreeGrafter"/>
</dbReference>
<dbReference type="Pfam" id="PF02565">
    <property type="entry name" value="RecO_C"/>
    <property type="match status" value="1"/>
</dbReference>
<dbReference type="PANTHER" id="PTHR33991">
    <property type="entry name" value="DNA REPAIR PROTEIN RECO"/>
    <property type="match status" value="1"/>
</dbReference>
<evidence type="ECO:0000256" key="1">
    <source>
        <dbReference type="ARBA" id="ARBA00007452"/>
    </source>
</evidence>
<gene>
    <name evidence="7 9" type="primary">recO</name>
    <name evidence="9" type="ORF">GCM10017044_26140</name>
</gene>
<dbReference type="Proteomes" id="UP000630923">
    <property type="component" value="Unassembled WGS sequence"/>
</dbReference>
<protein>
    <recommendedName>
        <fullName evidence="2 7">DNA repair protein RecO</fullName>
    </recommendedName>
    <alternativeName>
        <fullName evidence="6 7">Recombination protein O</fullName>
    </alternativeName>
</protein>
<comment type="function">
    <text evidence="7">Involved in DNA repair and RecF pathway recombination.</text>
</comment>
<dbReference type="InterPro" id="IPR037278">
    <property type="entry name" value="ARFGAP/RecO"/>
</dbReference>
<keyword evidence="10" id="KW-1185">Reference proteome</keyword>
<dbReference type="InterPro" id="IPR022572">
    <property type="entry name" value="DNA_rep/recomb_RecO_N"/>
</dbReference>
<dbReference type="PANTHER" id="PTHR33991:SF1">
    <property type="entry name" value="DNA REPAIR PROTEIN RECO"/>
    <property type="match status" value="1"/>
</dbReference>
<comment type="caution">
    <text evidence="9">The sequence shown here is derived from an EMBL/GenBank/DDBJ whole genome shotgun (WGS) entry which is preliminary data.</text>
</comment>
<dbReference type="InterPro" id="IPR012340">
    <property type="entry name" value="NA-bd_OB-fold"/>
</dbReference>
<sequence length="251" mass="27546">MEWQGDGIVLSSSKFGETDALLEVMSRENGRHRGFVKGGSGKRLGPVLQAGNFLTLKWRSRIEENLGRFTVELDRSPLGLIMGDGLRLMTLSAMVSVVSASLPERENHPAVYDSLKAMIEYVERSDVDPAGWAAALVRLEMGILSDLGYGLDLSECAATGSDEDLVYVSPKSARAVSRAAGRPYHDKLLTLPSFLMGPVVEEVGTRAAIEGLNLTGYFLERQVWQVRHRTPPQARERLLSKLVSMAKKSVD</sequence>
<keyword evidence="3 7" id="KW-0227">DNA damage</keyword>
<reference evidence="9" key="1">
    <citation type="journal article" date="2014" name="Int. J. Syst. Evol. Microbiol.">
        <title>Complete genome sequence of Corynebacterium casei LMG S-19264T (=DSM 44701T), isolated from a smear-ripened cheese.</title>
        <authorList>
            <consortium name="US DOE Joint Genome Institute (JGI-PGF)"/>
            <person name="Walter F."/>
            <person name="Albersmeier A."/>
            <person name="Kalinowski J."/>
            <person name="Ruckert C."/>
        </authorList>
    </citation>
    <scope>NUCLEOTIDE SEQUENCE</scope>
    <source>
        <strain evidence="9">KCTC 42590</strain>
    </source>
</reference>
<dbReference type="HAMAP" id="MF_00201">
    <property type="entry name" value="RecO"/>
    <property type="match status" value="1"/>
</dbReference>
<evidence type="ECO:0000256" key="4">
    <source>
        <dbReference type="ARBA" id="ARBA00023172"/>
    </source>
</evidence>
<organism evidence="9 10">
    <name type="scientific">Kordiimonas sediminis</name>
    <dbReference type="NCBI Taxonomy" id="1735581"/>
    <lineage>
        <taxon>Bacteria</taxon>
        <taxon>Pseudomonadati</taxon>
        <taxon>Pseudomonadota</taxon>
        <taxon>Alphaproteobacteria</taxon>
        <taxon>Kordiimonadales</taxon>
        <taxon>Kordiimonadaceae</taxon>
        <taxon>Kordiimonas</taxon>
    </lineage>
</organism>
<evidence type="ECO:0000313" key="9">
    <source>
        <dbReference type="EMBL" id="GHF29639.1"/>
    </source>
</evidence>
<reference evidence="9" key="2">
    <citation type="submission" date="2020-09" db="EMBL/GenBank/DDBJ databases">
        <authorList>
            <person name="Sun Q."/>
            <person name="Kim S."/>
        </authorList>
    </citation>
    <scope>NUCLEOTIDE SEQUENCE</scope>
    <source>
        <strain evidence="9">KCTC 42590</strain>
    </source>
</reference>
<keyword evidence="5 7" id="KW-0234">DNA repair</keyword>
<evidence type="ECO:0000256" key="5">
    <source>
        <dbReference type="ARBA" id="ARBA00023204"/>
    </source>
</evidence>
<evidence type="ECO:0000256" key="7">
    <source>
        <dbReference type="HAMAP-Rule" id="MF_00201"/>
    </source>
</evidence>
<dbReference type="InterPro" id="IPR042242">
    <property type="entry name" value="RecO_C"/>
</dbReference>
<evidence type="ECO:0000259" key="8">
    <source>
        <dbReference type="Pfam" id="PF11967"/>
    </source>
</evidence>
<dbReference type="AlphaFoldDB" id="A0A919AWH7"/>
<dbReference type="Gene3D" id="2.40.50.140">
    <property type="entry name" value="Nucleic acid-binding proteins"/>
    <property type="match status" value="1"/>
</dbReference>
<evidence type="ECO:0000256" key="2">
    <source>
        <dbReference type="ARBA" id="ARBA00021310"/>
    </source>
</evidence>